<sequence>MYVFLKNKIVGRDAVRGITSIVKDTKRQGFLIIDCTSEMRLYQSKASNTRHYLPVVQPVRSAARNAGRPYSLGLLLGLLVVNHKLCNLRVTMICCQKFSKTVLFLNLKDSLSQTPQEPFLNGMNVPKARKWLTEKLCAPTHLCMIGWVVVSFVYSIIAVILYNILVCKDESSEAGHSLCPQLDSKDMEEACQLI</sequence>
<keyword evidence="1" id="KW-1133">Transmembrane helix</keyword>
<reference evidence="2" key="1">
    <citation type="submission" date="2022-11" db="EMBL/GenBank/DDBJ databases">
        <title>Centuries of genome instability and evolution in soft-shell clam transmissible cancer (bioRxiv).</title>
        <authorList>
            <person name="Hart S.F.M."/>
            <person name="Yonemitsu M.A."/>
            <person name="Giersch R.M."/>
            <person name="Beal B.F."/>
            <person name="Arriagada G."/>
            <person name="Davis B.W."/>
            <person name="Ostrander E.A."/>
            <person name="Goff S.P."/>
            <person name="Metzger M.J."/>
        </authorList>
    </citation>
    <scope>NUCLEOTIDE SEQUENCE</scope>
    <source>
        <strain evidence="2">MELC-2E11</strain>
        <tissue evidence="2">Siphon/mantle</tissue>
    </source>
</reference>
<dbReference type="EMBL" id="CP111016">
    <property type="protein sequence ID" value="WAR05904.1"/>
    <property type="molecule type" value="Genomic_DNA"/>
</dbReference>
<protein>
    <submittedName>
        <fullName evidence="2">Uncharacterized protein</fullName>
    </submittedName>
</protein>
<organism evidence="2 3">
    <name type="scientific">Mya arenaria</name>
    <name type="common">Soft-shell clam</name>
    <dbReference type="NCBI Taxonomy" id="6604"/>
    <lineage>
        <taxon>Eukaryota</taxon>
        <taxon>Metazoa</taxon>
        <taxon>Spiralia</taxon>
        <taxon>Lophotrochozoa</taxon>
        <taxon>Mollusca</taxon>
        <taxon>Bivalvia</taxon>
        <taxon>Autobranchia</taxon>
        <taxon>Heteroconchia</taxon>
        <taxon>Euheterodonta</taxon>
        <taxon>Imparidentia</taxon>
        <taxon>Neoheterodontei</taxon>
        <taxon>Myida</taxon>
        <taxon>Myoidea</taxon>
        <taxon>Myidae</taxon>
        <taxon>Mya</taxon>
    </lineage>
</organism>
<evidence type="ECO:0000313" key="3">
    <source>
        <dbReference type="Proteomes" id="UP001164746"/>
    </source>
</evidence>
<keyword evidence="1" id="KW-0472">Membrane</keyword>
<evidence type="ECO:0000313" key="2">
    <source>
        <dbReference type="EMBL" id="WAR05904.1"/>
    </source>
</evidence>
<keyword evidence="3" id="KW-1185">Reference proteome</keyword>
<evidence type="ECO:0000256" key="1">
    <source>
        <dbReference type="SAM" id="Phobius"/>
    </source>
</evidence>
<dbReference type="Proteomes" id="UP001164746">
    <property type="component" value="Chromosome 5"/>
</dbReference>
<keyword evidence="1" id="KW-0812">Transmembrane</keyword>
<feature type="transmembrane region" description="Helical" evidence="1">
    <location>
        <begin position="144"/>
        <end position="165"/>
    </location>
</feature>
<name>A0ABY7E9U7_MYAAR</name>
<gene>
    <name evidence="2" type="ORF">MAR_021273</name>
</gene>
<proteinExistence type="predicted"/>
<accession>A0ABY7E9U7</accession>